<keyword evidence="3" id="KW-1185">Reference proteome</keyword>
<reference evidence="2 3" key="1">
    <citation type="submission" date="2022-04" db="EMBL/GenBank/DDBJ databases">
        <title>Positive selection, recombination, and allopatry shape intraspecific diversity of widespread and dominant cyanobacteria.</title>
        <authorList>
            <person name="Wei J."/>
            <person name="Shu W."/>
            <person name="Hu C."/>
        </authorList>
    </citation>
    <scope>NUCLEOTIDE SEQUENCE [LARGE SCALE GENOMIC DNA]</scope>
    <source>
        <strain evidence="2 3">GB2-A4</strain>
    </source>
</reference>
<organism evidence="2 3">
    <name type="scientific">Trichocoleus desertorum GB2-A4</name>
    <dbReference type="NCBI Taxonomy" id="2933944"/>
    <lineage>
        <taxon>Bacteria</taxon>
        <taxon>Bacillati</taxon>
        <taxon>Cyanobacteriota</taxon>
        <taxon>Cyanophyceae</taxon>
        <taxon>Leptolyngbyales</taxon>
        <taxon>Trichocoleusaceae</taxon>
        <taxon>Trichocoleus</taxon>
    </lineage>
</organism>
<evidence type="ECO:0000313" key="3">
    <source>
        <dbReference type="Proteomes" id="UP001464891"/>
    </source>
</evidence>
<evidence type="ECO:0000313" key="2">
    <source>
        <dbReference type="EMBL" id="MEP0815936.1"/>
    </source>
</evidence>
<name>A0ABV0J2D3_9CYAN</name>
<dbReference type="Gene3D" id="3.40.50.150">
    <property type="entry name" value="Vaccinia Virus protein VP39"/>
    <property type="match status" value="1"/>
</dbReference>
<gene>
    <name evidence="2" type="ORF">NC998_02370</name>
</gene>
<keyword evidence="2" id="KW-0489">Methyltransferase</keyword>
<evidence type="ECO:0000259" key="1">
    <source>
        <dbReference type="Pfam" id="PF08241"/>
    </source>
</evidence>
<accession>A0ABV0J2D3</accession>
<dbReference type="RefSeq" id="WP_190431543.1">
    <property type="nucleotide sequence ID" value="NZ_JAMPKM010000001.1"/>
</dbReference>
<dbReference type="CDD" id="cd02440">
    <property type="entry name" value="AdoMet_MTases"/>
    <property type="match status" value="1"/>
</dbReference>
<feature type="domain" description="Methyltransferase type 11" evidence="1">
    <location>
        <begin position="91"/>
        <end position="190"/>
    </location>
</feature>
<sequence length="249" mass="28085">MSEKRSSRSSKAFSSGDLLSNVLSPSSGNWQAQIAGVAQRFDREYRREAFELPEAVEAMPIFQEWTAGTLQTKTASPFWKMAQPQKNQRCLDLGCGVSFLIYPWRDWGALFYGQEMSTFARDTLIARGPQLNSKLFKGVELAPAHQLKYEPAFFDLAIATGFSCYYPLEYWQAVMTAVKRVLKPGASFVFDVLNPDTPLAENWAILETYLGAEVFLESLEDWKKTIQAAGGKIVKTQAGELFQLYKVQF</sequence>
<protein>
    <submittedName>
        <fullName evidence="2">Class I SAM-dependent methyltransferase</fullName>
    </submittedName>
</protein>
<dbReference type="InterPro" id="IPR013216">
    <property type="entry name" value="Methyltransf_11"/>
</dbReference>
<dbReference type="Pfam" id="PF08241">
    <property type="entry name" value="Methyltransf_11"/>
    <property type="match status" value="1"/>
</dbReference>
<comment type="caution">
    <text evidence="2">The sequence shown here is derived from an EMBL/GenBank/DDBJ whole genome shotgun (WGS) entry which is preliminary data.</text>
</comment>
<dbReference type="GO" id="GO:0032259">
    <property type="term" value="P:methylation"/>
    <property type="evidence" value="ECO:0007669"/>
    <property type="project" value="UniProtKB-KW"/>
</dbReference>
<dbReference type="GO" id="GO:0008168">
    <property type="term" value="F:methyltransferase activity"/>
    <property type="evidence" value="ECO:0007669"/>
    <property type="project" value="UniProtKB-KW"/>
</dbReference>
<dbReference type="EMBL" id="JAMPKM010000001">
    <property type="protein sequence ID" value="MEP0815936.1"/>
    <property type="molecule type" value="Genomic_DNA"/>
</dbReference>
<keyword evidence="2" id="KW-0808">Transferase</keyword>
<dbReference type="Proteomes" id="UP001464891">
    <property type="component" value="Unassembled WGS sequence"/>
</dbReference>
<proteinExistence type="predicted"/>
<dbReference type="SUPFAM" id="SSF53335">
    <property type="entry name" value="S-adenosyl-L-methionine-dependent methyltransferases"/>
    <property type="match status" value="1"/>
</dbReference>
<dbReference type="InterPro" id="IPR029063">
    <property type="entry name" value="SAM-dependent_MTases_sf"/>
</dbReference>